<dbReference type="InterPro" id="IPR044811">
    <property type="entry name" value="DME/ROS1"/>
</dbReference>
<keyword evidence="10" id="KW-1185">Reference proteome</keyword>
<dbReference type="Pfam" id="PF15628">
    <property type="entry name" value="RRM_DME"/>
    <property type="match status" value="1"/>
</dbReference>
<evidence type="ECO:0000256" key="2">
    <source>
        <dbReference type="ARBA" id="ARBA00022485"/>
    </source>
</evidence>
<dbReference type="RefSeq" id="XP_010463521.2">
    <property type="nucleotide sequence ID" value="XM_010465219.2"/>
</dbReference>
<keyword evidence="5" id="KW-0411">Iron-sulfur</keyword>
<evidence type="ECO:0000256" key="6">
    <source>
        <dbReference type="SAM" id="MobiDB-lite"/>
    </source>
</evidence>
<reference evidence="10" key="1">
    <citation type="journal article" date="2014" name="Nat. Commun.">
        <title>The emerging biofuel crop Camelina sativa retains a highly undifferentiated hexaploid genome structure.</title>
        <authorList>
            <person name="Kagale S."/>
            <person name="Koh C."/>
            <person name="Nixon J."/>
            <person name="Bollina V."/>
            <person name="Clarke W.E."/>
            <person name="Tuteja R."/>
            <person name="Spillane C."/>
            <person name="Robinson S.J."/>
            <person name="Links M.G."/>
            <person name="Clarke C."/>
            <person name="Higgins E.E."/>
            <person name="Huebert T."/>
            <person name="Sharpe A.G."/>
            <person name="Parkin I.A."/>
        </authorList>
    </citation>
    <scope>NUCLEOTIDE SEQUENCE [LARGE SCALE GENOMIC DNA]</scope>
    <source>
        <strain evidence="10">cv. DH55</strain>
    </source>
</reference>
<feature type="compositionally biased region" description="Basic residues" evidence="6">
    <location>
        <begin position="347"/>
        <end position="366"/>
    </location>
</feature>
<evidence type="ECO:0000256" key="1">
    <source>
        <dbReference type="ARBA" id="ARBA00001966"/>
    </source>
</evidence>
<reference evidence="11" key="2">
    <citation type="submission" date="2025-08" db="UniProtKB">
        <authorList>
            <consortium name="RefSeq"/>
        </authorList>
    </citation>
    <scope>IDENTIFICATION</scope>
    <source>
        <tissue evidence="11">Leaf</tissue>
    </source>
</reference>
<evidence type="ECO:0000313" key="11">
    <source>
        <dbReference type="RefSeq" id="XP_010463521.2"/>
    </source>
</evidence>
<evidence type="ECO:0000256" key="7">
    <source>
        <dbReference type="SAM" id="SignalP"/>
    </source>
</evidence>
<protein>
    <submittedName>
        <fullName evidence="11">DEMETER-like protein 2</fullName>
    </submittedName>
</protein>
<name>A0ABM0VZA8_CAMSA</name>
<keyword evidence="7" id="KW-0732">Signal</keyword>
<evidence type="ECO:0000256" key="3">
    <source>
        <dbReference type="ARBA" id="ARBA00022723"/>
    </source>
</evidence>
<organism evidence="10 11">
    <name type="scientific">Camelina sativa</name>
    <name type="common">False flax</name>
    <name type="synonym">Myagrum sativum</name>
    <dbReference type="NCBI Taxonomy" id="90675"/>
    <lineage>
        <taxon>Eukaryota</taxon>
        <taxon>Viridiplantae</taxon>
        <taxon>Streptophyta</taxon>
        <taxon>Embryophyta</taxon>
        <taxon>Tracheophyta</taxon>
        <taxon>Spermatophyta</taxon>
        <taxon>Magnoliopsida</taxon>
        <taxon>eudicotyledons</taxon>
        <taxon>Gunneridae</taxon>
        <taxon>Pentapetalae</taxon>
        <taxon>rosids</taxon>
        <taxon>malvids</taxon>
        <taxon>Brassicales</taxon>
        <taxon>Brassicaceae</taxon>
        <taxon>Camelineae</taxon>
        <taxon>Camelina</taxon>
    </lineage>
</organism>
<evidence type="ECO:0000259" key="9">
    <source>
        <dbReference type="Pfam" id="PF15629"/>
    </source>
</evidence>
<evidence type="ECO:0000256" key="4">
    <source>
        <dbReference type="ARBA" id="ARBA00023004"/>
    </source>
</evidence>
<feature type="signal peptide" evidence="7">
    <location>
        <begin position="1"/>
        <end position="19"/>
    </location>
</feature>
<gene>
    <name evidence="11" type="primary">LOC104744209</name>
</gene>
<keyword evidence="4" id="KW-0408">Iron</keyword>
<proteinExistence type="predicted"/>
<dbReference type="InterPro" id="IPR028925">
    <property type="entry name" value="RRM_DME"/>
</dbReference>
<dbReference type="GeneID" id="104744209"/>
<evidence type="ECO:0000256" key="5">
    <source>
        <dbReference type="ARBA" id="ARBA00023014"/>
    </source>
</evidence>
<feature type="domain" description="Demeter RRM-fold" evidence="8">
    <location>
        <begin position="234"/>
        <end position="335"/>
    </location>
</feature>
<keyword evidence="3" id="KW-0479">Metal-binding</keyword>
<comment type="cofactor">
    <cofactor evidence="1">
        <name>[4Fe-4S] cluster</name>
        <dbReference type="ChEBI" id="CHEBI:49883"/>
    </cofactor>
</comment>
<dbReference type="InterPro" id="IPR028924">
    <property type="entry name" value="Perm-CXXC"/>
</dbReference>
<evidence type="ECO:0000259" key="8">
    <source>
        <dbReference type="Pfam" id="PF15628"/>
    </source>
</evidence>
<dbReference type="Pfam" id="PF15629">
    <property type="entry name" value="Perm-CXXC"/>
    <property type="match status" value="1"/>
</dbReference>
<evidence type="ECO:0000313" key="10">
    <source>
        <dbReference type="Proteomes" id="UP000694864"/>
    </source>
</evidence>
<dbReference type="Proteomes" id="UP000694864">
    <property type="component" value="Chromosome 15"/>
</dbReference>
<keyword evidence="2" id="KW-0004">4Fe-4S</keyword>
<dbReference type="PANTHER" id="PTHR46213:SF13">
    <property type="entry name" value="DEMETER-LIKE PROTEIN 2-RELATED"/>
    <property type="match status" value="1"/>
</dbReference>
<feature type="region of interest" description="Disordered" evidence="6">
    <location>
        <begin position="333"/>
        <end position="373"/>
    </location>
</feature>
<accession>A0ABM0VZA8</accession>
<feature type="domain" description="Permuted single zf-CXXC unit" evidence="9">
    <location>
        <begin position="199"/>
        <end position="230"/>
    </location>
</feature>
<dbReference type="PANTHER" id="PTHR46213">
    <property type="entry name" value="TRANSCRIPTIONAL ACTIVATOR DEMETER"/>
    <property type="match status" value="1"/>
</dbReference>
<sequence length="384" mass="44635">MTLFLWYLYFLMLVLYCSARLALPEPEASDRTTVMLHERRHQHKPFVVNFQPSLLLSQEKEQEVKRFGNCFPIIEEPASPEPEYTMHDIEDYPWDNNRVLNSKFLENDPWASQEMIPTIMLNKEAGSSTELVVLSAEAAAIPTHQLKTKERLRTEHLVYELPDYHPILERFERQEAEDIFPYLLAIWTPGETENSIQPPKQRCDFQGNENTLCHEKKCYQCNKIREEESKIVRGTILIPCRTALRGGFPLNGTYFQTNEVFADHASSINPIHVPREQIWKLPKRIAYFGSSVSVICRGLTLDNIRDNFEKGYVCVRGFDRENRTSKTLVRRLHCPPSNQEPKQQEKKPKKQVKKPRKQGKKPKIQGKKAPPNSIKIELDIGFMG</sequence>
<feature type="chain" id="PRO_5045984526" evidence="7">
    <location>
        <begin position="20"/>
        <end position="384"/>
    </location>
</feature>